<dbReference type="STRING" id="1869.MB27_07045"/>
<protein>
    <recommendedName>
        <fullName evidence="3">Alpha/beta hydrolase</fullName>
    </recommendedName>
</protein>
<dbReference type="Proteomes" id="UP000054537">
    <property type="component" value="Unassembled WGS sequence"/>
</dbReference>
<organism evidence="1 2">
    <name type="scientific">Actinoplanes utahensis</name>
    <dbReference type="NCBI Taxonomy" id="1869"/>
    <lineage>
        <taxon>Bacteria</taxon>
        <taxon>Bacillati</taxon>
        <taxon>Actinomycetota</taxon>
        <taxon>Actinomycetes</taxon>
        <taxon>Micromonosporales</taxon>
        <taxon>Micromonosporaceae</taxon>
        <taxon>Actinoplanes</taxon>
    </lineage>
</organism>
<evidence type="ECO:0000313" key="1">
    <source>
        <dbReference type="EMBL" id="KHD78192.1"/>
    </source>
</evidence>
<reference evidence="1 2" key="1">
    <citation type="submission" date="2014-10" db="EMBL/GenBank/DDBJ databases">
        <title>Draft genome sequence of Actinoplanes utahensis NRRL 12052.</title>
        <authorList>
            <person name="Velasco-Bucheli B."/>
            <person name="del Cerro C."/>
            <person name="Hormigo D."/>
            <person name="Garcia J.L."/>
            <person name="Acebal C."/>
            <person name="Arroyo M."/>
            <person name="de la Mata I."/>
        </authorList>
    </citation>
    <scope>NUCLEOTIDE SEQUENCE [LARGE SCALE GENOMIC DNA]</scope>
    <source>
        <strain evidence="1 2">NRRL 12052</strain>
    </source>
</reference>
<gene>
    <name evidence="1" type="ORF">MB27_07045</name>
</gene>
<evidence type="ECO:0008006" key="3">
    <source>
        <dbReference type="Google" id="ProtNLM"/>
    </source>
</evidence>
<evidence type="ECO:0000313" key="2">
    <source>
        <dbReference type="Proteomes" id="UP000054537"/>
    </source>
</evidence>
<keyword evidence="2" id="KW-1185">Reference proteome</keyword>
<proteinExistence type="predicted"/>
<accession>A0A0A6XDM6</accession>
<dbReference type="RefSeq" id="WP_043523293.1">
    <property type="nucleotide sequence ID" value="NZ_BAABKU010000004.1"/>
</dbReference>
<dbReference type="EMBL" id="JRTT01000006">
    <property type="protein sequence ID" value="KHD78192.1"/>
    <property type="molecule type" value="Genomic_DNA"/>
</dbReference>
<comment type="caution">
    <text evidence="1">The sequence shown here is derived from an EMBL/GenBank/DDBJ whole genome shotgun (WGS) entry which is preliminary data.</text>
</comment>
<sequence length="318" mass="35523">MTFLTVSLDRHGSLLQPGGRVVPRAKAPDFLATHLTLDADVSDIFVFVHGWLVPTKRAQHAALRFRQMVMAAHRDDPGRYPHLTRFKPAFVGVRWPSLGPYRKMRERAHAMSRDGSAGNVLASMLGYIDAIREKPGRSGPVLTTSRGQYLHCVGHSFGGRFLGEAIIQAGWPDTAPRLGWRWTSAYPFNVDTYLGLQVAAPSVVFSDRFAPLLNGSAPIRGPVALTHSRHDMANLLWHRVMERRPAVGAVGSTWPAAAHRTRLKPVTEAYRQRDFPTRLTNVDATWLYDSRTFPVGAHSDFWHPETMHLLLSLADLAR</sequence>
<dbReference type="eggNOG" id="ENOG5033TS9">
    <property type="taxonomic scope" value="Bacteria"/>
</dbReference>
<name>A0A0A6XDM6_ACTUT</name>
<dbReference type="AlphaFoldDB" id="A0A0A6XDM6"/>